<accession>A0A9X0WPA3</accession>
<dbReference type="GO" id="GO:0008206">
    <property type="term" value="P:bile acid metabolic process"/>
    <property type="evidence" value="ECO:0007669"/>
    <property type="project" value="UniProtKB-ARBA"/>
</dbReference>
<keyword evidence="5" id="KW-1185">Reference proteome</keyword>
<dbReference type="EMBL" id="CP072329">
    <property type="protein sequence ID" value="QUB39775.1"/>
    <property type="molecule type" value="Genomic_DNA"/>
</dbReference>
<dbReference type="Gene3D" id="3.40.50.720">
    <property type="entry name" value="NAD(P)-binding Rossmann-like Domain"/>
    <property type="match status" value="1"/>
</dbReference>
<dbReference type="Proteomes" id="UP001138780">
    <property type="component" value="Unassembled WGS sequence"/>
</dbReference>
<comment type="similarity">
    <text evidence="1">Belongs to the short-chain dehydrogenases/reductases (SDR) family.</text>
</comment>
<dbReference type="CDD" id="cd05233">
    <property type="entry name" value="SDR_c"/>
    <property type="match status" value="1"/>
</dbReference>
<evidence type="ECO:0000256" key="1">
    <source>
        <dbReference type="ARBA" id="ARBA00006484"/>
    </source>
</evidence>
<sequence>MKVVVITGGKSGIGSATVDIFLNNNYQVVVLDKEEVGKSHPKLLYYNCDISDEHMVKNVFEEIYKKFCKIDVLINCAGIQILEEWHSISTVHWNKVIKNNLYGTFYCLNQATKYLNRGGAVVNVTSIHAKSPRINNYPYDISKAGIELLGKELAIELGRKGIRVNNVAPGCIDTPMNTDIDLTSQVIRDKIPIGRAGQPEEVAKVIYFLSTDSSSYIHGVTLTVDGGRNLIK</sequence>
<evidence type="ECO:0000313" key="3">
    <source>
        <dbReference type="EMBL" id="MBK4778746.1"/>
    </source>
</evidence>
<dbReference type="RefSeq" id="WP_200771918.1">
    <property type="nucleotide sequence ID" value="NZ_CP072329.1"/>
</dbReference>
<dbReference type="Pfam" id="PF13561">
    <property type="entry name" value="adh_short_C2"/>
    <property type="match status" value="1"/>
</dbReference>
<organism evidence="3 6">
    <name type="scientific">Streptococcus lactarius</name>
    <dbReference type="NCBI Taxonomy" id="684066"/>
    <lineage>
        <taxon>Bacteria</taxon>
        <taxon>Bacillati</taxon>
        <taxon>Bacillota</taxon>
        <taxon>Bacilli</taxon>
        <taxon>Lactobacillales</taxon>
        <taxon>Streptococcaceae</taxon>
        <taxon>Streptococcus</taxon>
    </lineage>
</organism>
<gene>
    <name evidence="3" type="ORF">BTU61_00775</name>
    <name evidence="4" type="ORF">J4854_04845</name>
</gene>
<reference evidence="3" key="1">
    <citation type="submission" date="2016-12" db="EMBL/GenBank/DDBJ databases">
        <title>Draft genome of Streptococcus lactarius CCUG 66490T type strain.</title>
        <authorList>
            <person name="Salva-Serra F."/>
            <person name="Engstrom-Jakobsson H."/>
            <person name="Thorell K."/>
            <person name="Gomila M."/>
            <person name="Gonzales-Siles L."/>
            <person name="Busquets A."/>
            <person name="Jaen-Luchoro D."/>
            <person name="Karlsson R."/>
            <person name="Kristiansson E."/>
            <person name="Moore E."/>
        </authorList>
    </citation>
    <scope>NUCLEOTIDE SEQUENCE</scope>
    <source>
        <strain evidence="3">CCUG 66490</strain>
    </source>
</reference>
<protein>
    <submittedName>
        <fullName evidence="4">SDR family oxidoreductase</fullName>
    </submittedName>
</protein>
<dbReference type="InterPro" id="IPR002347">
    <property type="entry name" value="SDR_fam"/>
</dbReference>
<dbReference type="AlphaFoldDB" id="A0A9X0WPA3"/>
<dbReference type="EMBL" id="MRXX01000001">
    <property type="protein sequence ID" value="MBK4778746.1"/>
    <property type="molecule type" value="Genomic_DNA"/>
</dbReference>
<evidence type="ECO:0000313" key="5">
    <source>
        <dbReference type="Proteomes" id="UP000676511"/>
    </source>
</evidence>
<dbReference type="GO" id="GO:0016616">
    <property type="term" value="F:oxidoreductase activity, acting on the CH-OH group of donors, NAD or NADP as acceptor"/>
    <property type="evidence" value="ECO:0007669"/>
    <property type="project" value="TreeGrafter"/>
</dbReference>
<evidence type="ECO:0000313" key="4">
    <source>
        <dbReference type="EMBL" id="QUB39775.1"/>
    </source>
</evidence>
<name>A0A9X0WPA3_9STRE</name>
<proteinExistence type="inferred from homology"/>
<dbReference type="PRINTS" id="PR00081">
    <property type="entry name" value="GDHRDH"/>
</dbReference>
<dbReference type="PANTHER" id="PTHR42760">
    <property type="entry name" value="SHORT-CHAIN DEHYDROGENASES/REDUCTASES FAMILY MEMBER"/>
    <property type="match status" value="1"/>
</dbReference>
<keyword evidence="2" id="KW-0560">Oxidoreductase</keyword>
<dbReference type="PRINTS" id="PR00080">
    <property type="entry name" value="SDRFAMILY"/>
</dbReference>
<dbReference type="FunFam" id="3.40.50.720:FF:000084">
    <property type="entry name" value="Short-chain dehydrogenase reductase"/>
    <property type="match status" value="1"/>
</dbReference>
<evidence type="ECO:0000313" key="6">
    <source>
        <dbReference type="Proteomes" id="UP001138780"/>
    </source>
</evidence>
<reference evidence="4 5" key="2">
    <citation type="submission" date="2021-03" db="EMBL/GenBank/DDBJ databases">
        <title>Human Oral Microbial Genomes.</title>
        <authorList>
            <person name="Johnston C.D."/>
            <person name="Chen T."/>
            <person name="Dewhirst F.E."/>
        </authorList>
    </citation>
    <scope>NUCLEOTIDE SEQUENCE [LARGE SCALE GENOMIC DNA]</scope>
    <source>
        <strain evidence="4 5">CCUG 66490</strain>
    </source>
</reference>
<evidence type="ECO:0000256" key="2">
    <source>
        <dbReference type="ARBA" id="ARBA00023002"/>
    </source>
</evidence>
<dbReference type="Proteomes" id="UP000676511">
    <property type="component" value="Chromosome"/>
</dbReference>
<dbReference type="InterPro" id="IPR036291">
    <property type="entry name" value="NAD(P)-bd_dom_sf"/>
</dbReference>
<dbReference type="SUPFAM" id="SSF51735">
    <property type="entry name" value="NAD(P)-binding Rossmann-fold domains"/>
    <property type="match status" value="1"/>
</dbReference>